<sequence length="284" mass="32491">MLKKNAIFILFLILSVAYTYTDYHSSQTNKEVRVDKAAVNNYLHHTLEIVHPEAFENFQTGLDKQTQQALINNLINDEILYEYGMRKRFAENDGDIKQIVIGKAQNDIEMELLSEIDISNDQVYAYYSSNIDDYVSPETISLELINLIDSSEQTVGAALRAIDNGQSAKEISTLANMPNLMRNTDPQRLDLVFGPEVRQQLFEQARAGQLNRWQQGFTTKQGYHLYRLSQYQEAQPIPFNHVKQSVAQELLMDELRTAYDARLADKRQAFEVTIELDQGGNDAS</sequence>
<feature type="domain" description="PpiC" evidence="6">
    <location>
        <begin position="118"/>
        <end position="244"/>
    </location>
</feature>
<evidence type="ECO:0000256" key="5">
    <source>
        <dbReference type="SAM" id="SignalP"/>
    </source>
</evidence>
<evidence type="ECO:0000259" key="6">
    <source>
        <dbReference type="Pfam" id="PF13145"/>
    </source>
</evidence>
<organism evidence="7 8">
    <name type="scientific">Vibrio superstes NBRC 103154</name>
    <dbReference type="NCBI Taxonomy" id="1219062"/>
    <lineage>
        <taxon>Bacteria</taxon>
        <taxon>Pseudomonadati</taxon>
        <taxon>Pseudomonadota</taxon>
        <taxon>Gammaproteobacteria</taxon>
        <taxon>Vibrionales</taxon>
        <taxon>Vibrionaceae</taxon>
        <taxon>Vibrio</taxon>
    </lineage>
</organism>
<protein>
    <recommendedName>
        <fullName evidence="3">peptidylprolyl isomerase</fullName>
        <ecNumber evidence="3">5.2.1.8</ecNumber>
    </recommendedName>
</protein>
<dbReference type="InterPro" id="IPR046357">
    <property type="entry name" value="PPIase_dom_sf"/>
</dbReference>
<gene>
    <name evidence="7" type="ORF">VSU01S_35570</name>
</gene>
<evidence type="ECO:0000256" key="3">
    <source>
        <dbReference type="ARBA" id="ARBA00013194"/>
    </source>
</evidence>
<evidence type="ECO:0000313" key="8">
    <source>
        <dbReference type="Proteomes" id="UP000321113"/>
    </source>
</evidence>
<dbReference type="InterPro" id="IPR000297">
    <property type="entry name" value="PPIase_PpiC"/>
</dbReference>
<dbReference type="Gene3D" id="1.10.4030.10">
    <property type="entry name" value="Porin chaperone SurA, peptide-binding domain"/>
    <property type="match status" value="1"/>
</dbReference>
<comment type="similarity">
    <text evidence="2">Belongs to the PpiC/parvulin rotamase family.</text>
</comment>
<feature type="chain" id="PRO_5022178106" description="peptidylprolyl isomerase" evidence="5">
    <location>
        <begin position="20"/>
        <end position="284"/>
    </location>
</feature>
<accession>A0A511QXQ2</accession>
<dbReference type="PANTHER" id="PTHR47245">
    <property type="entry name" value="PEPTIDYLPROLYL ISOMERASE"/>
    <property type="match status" value="1"/>
</dbReference>
<evidence type="ECO:0000313" key="7">
    <source>
        <dbReference type="EMBL" id="GEM81312.1"/>
    </source>
</evidence>
<feature type="signal peptide" evidence="5">
    <location>
        <begin position="1"/>
        <end position="19"/>
    </location>
</feature>
<name>A0A511QXQ2_9VIBR</name>
<comment type="catalytic activity">
    <reaction evidence="1">
        <text>[protein]-peptidylproline (omega=180) = [protein]-peptidylproline (omega=0)</text>
        <dbReference type="Rhea" id="RHEA:16237"/>
        <dbReference type="Rhea" id="RHEA-COMP:10747"/>
        <dbReference type="Rhea" id="RHEA-COMP:10748"/>
        <dbReference type="ChEBI" id="CHEBI:83833"/>
        <dbReference type="ChEBI" id="CHEBI:83834"/>
        <dbReference type="EC" id="5.2.1.8"/>
    </reaction>
</comment>
<evidence type="ECO:0000256" key="4">
    <source>
        <dbReference type="ARBA" id="ARBA00023110"/>
    </source>
</evidence>
<dbReference type="AlphaFoldDB" id="A0A511QXQ2"/>
<evidence type="ECO:0000256" key="2">
    <source>
        <dbReference type="ARBA" id="ARBA00007656"/>
    </source>
</evidence>
<evidence type="ECO:0000256" key="1">
    <source>
        <dbReference type="ARBA" id="ARBA00000971"/>
    </source>
</evidence>
<keyword evidence="4" id="KW-0697">Rotamase</keyword>
<dbReference type="GO" id="GO:0003755">
    <property type="term" value="F:peptidyl-prolyl cis-trans isomerase activity"/>
    <property type="evidence" value="ECO:0007669"/>
    <property type="project" value="UniProtKB-KW"/>
</dbReference>
<dbReference type="EMBL" id="BJXK01000020">
    <property type="protein sequence ID" value="GEM81312.1"/>
    <property type="molecule type" value="Genomic_DNA"/>
</dbReference>
<dbReference type="PANTHER" id="PTHR47245:SF2">
    <property type="entry name" value="PEPTIDYL-PROLYL CIS-TRANS ISOMERASE HP_0175-RELATED"/>
    <property type="match status" value="1"/>
</dbReference>
<proteinExistence type="inferred from homology"/>
<comment type="caution">
    <text evidence="7">The sequence shown here is derived from an EMBL/GenBank/DDBJ whole genome shotgun (WGS) entry which is preliminary data.</text>
</comment>
<reference evidence="7 8" key="1">
    <citation type="submission" date="2019-07" db="EMBL/GenBank/DDBJ databases">
        <title>Whole genome shotgun sequence of Vibrio superstes NBRC 103154.</title>
        <authorList>
            <person name="Hosoyama A."/>
            <person name="Uohara A."/>
            <person name="Ohji S."/>
            <person name="Ichikawa N."/>
        </authorList>
    </citation>
    <scope>NUCLEOTIDE SEQUENCE [LARGE SCALE GENOMIC DNA]</scope>
    <source>
        <strain evidence="7 8">NBRC 103154</strain>
    </source>
</reference>
<keyword evidence="4" id="KW-0413">Isomerase</keyword>
<keyword evidence="8" id="KW-1185">Reference proteome</keyword>
<dbReference type="RefSeq" id="WP_119010085.1">
    <property type="nucleotide sequence ID" value="NZ_BJXK01000020.1"/>
</dbReference>
<dbReference type="InterPro" id="IPR050245">
    <property type="entry name" value="PrsA_foldase"/>
</dbReference>
<dbReference type="EC" id="5.2.1.8" evidence="3"/>
<dbReference type="Gene3D" id="3.10.50.40">
    <property type="match status" value="1"/>
</dbReference>
<dbReference type="Proteomes" id="UP000321113">
    <property type="component" value="Unassembled WGS sequence"/>
</dbReference>
<keyword evidence="5" id="KW-0732">Signal</keyword>
<dbReference type="Pfam" id="PF13145">
    <property type="entry name" value="Rotamase_2"/>
    <property type="match status" value="1"/>
</dbReference>